<reference evidence="3 4" key="1">
    <citation type="submission" date="2017-09" db="EMBL/GenBank/DDBJ databases">
        <authorList>
            <consortium name="International Durum Wheat Genome Sequencing Consortium (IDWGSC)"/>
            <person name="Milanesi L."/>
        </authorList>
    </citation>
    <scope>NUCLEOTIDE SEQUENCE [LARGE SCALE GENOMIC DNA]</scope>
    <source>
        <strain evidence="4">cv. Svevo</strain>
    </source>
</reference>
<evidence type="ECO:0000313" key="4">
    <source>
        <dbReference type="Proteomes" id="UP000324705"/>
    </source>
</evidence>
<feature type="region of interest" description="Disordered" evidence="1">
    <location>
        <begin position="343"/>
        <end position="365"/>
    </location>
</feature>
<feature type="compositionally biased region" description="Basic and acidic residues" evidence="1">
    <location>
        <begin position="346"/>
        <end position="365"/>
    </location>
</feature>
<evidence type="ECO:0000256" key="1">
    <source>
        <dbReference type="SAM" id="MobiDB-lite"/>
    </source>
</evidence>
<organism evidence="3 4">
    <name type="scientific">Triticum turgidum subsp. durum</name>
    <name type="common">Durum wheat</name>
    <name type="synonym">Triticum durum</name>
    <dbReference type="NCBI Taxonomy" id="4567"/>
    <lineage>
        <taxon>Eukaryota</taxon>
        <taxon>Viridiplantae</taxon>
        <taxon>Streptophyta</taxon>
        <taxon>Embryophyta</taxon>
        <taxon>Tracheophyta</taxon>
        <taxon>Spermatophyta</taxon>
        <taxon>Magnoliopsida</taxon>
        <taxon>Liliopsida</taxon>
        <taxon>Poales</taxon>
        <taxon>Poaceae</taxon>
        <taxon>BOP clade</taxon>
        <taxon>Pooideae</taxon>
        <taxon>Triticodae</taxon>
        <taxon>Triticeae</taxon>
        <taxon>Triticinae</taxon>
        <taxon>Triticum</taxon>
    </lineage>
</organism>
<accession>A0A9R0Z8I6</accession>
<feature type="domain" description="DCD" evidence="2">
    <location>
        <begin position="207"/>
        <end position="334"/>
    </location>
</feature>
<dbReference type="PROSITE" id="PS51222">
    <property type="entry name" value="DCD"/>
    <property type="match status" value="1"/>
</dbReference>
<keyword evidence="4" id="KW-1185">Reference proteome</keyword>
<feature type="compositionally biased region" description="Basic and acidic residues" evidence="1">
    <location>
        <begin position="193"/>
        <end position="205"/>
    </location>
</feature>
<dbReference type="EMBL" id="LT934123">
    <property type="protein sequence ID" value="VAI72279.1"/>
    <property type="molecule type" value="Genomic_DNA"/>
</dbReference>
<feature type="compositionally biased region" description="Low complexity" evidence="1">
    <location>
        <begin position="118"/>
        <end position="128"/>
    </location>
</feature>
<dbReference type="AlphaFoldDB" id="A0A9R0Z8I6"/>
<dbReference type="InterPro" id="IPR013989">
    <property type="entry name" value="Dev_and_cell_death_domain"/>
</dbReference>
<proteinExistence type="predicted"/>
<protein>
    <recommendedName>
        <fullName evidence="2">DCD domain-containing protein</fullName>
    </recommendedName>
</protein>
<dbReference type="SMART" id="SM00767">
    <property type="entry name" value="DCD"/>
    <property type="match status" value="1"/>
</dbReference>
<dbReference type="Proteomes" id="UP000324705">
    <property type="component" value="Chromosome 7A"/>
</dbReference>
<feature type="compositionally biased region" description="Low complexity" evidence="1">
    <location>
        <begin position="67"/>
        <end position="78"/>
    </location>
</feature>
<dbReference type="Gramene" id="TRITD7Av1G060900.1">
    <property type="protein sequence ID" value="TRITD7Av1G060900.1"/>
    <property type="gene ID" value="TRITD7Av1G060900"/>
</dbReference>
<feature type="compositionally biased region" description="Basic and acidic residues" evidence="1">
    <location>
        <begin position="155"/>
        <end position="185"/>
    </location>
</feature>
<gene>
    <name evidence="3" type="ORF">TRITD_7Av1G060900</name>
</gene>
<evidence type="ECO:0000259" key="2">
    <source>
        <dbReference type="PROSITE" id="PS51222"/>
    </source>
</evidence>
<dbReference type="PANTHER" id="PTHR46444">
    <property type="entry name" value="DCD (DEVELOPMENT AND CELL DEATH) DOMAIN PROTEIN-RELATED"/>
    <property type="match status" value="1"/>
</dbReference>
<dbReference type="Pfam" id="PF10539">
    <property type="entry name" value="Dev_Cell_Death"/>
    <property type="match status" value="1"/>
</dbReference>
<dbReference type="PANTHER" id="PTHR46444:SF4">
    <property type="entry name" value="OS06G0227200 PROTEIN"/>
    <property type="match status" value="1"/>
</dbReference>
<feature type="region of interest" description="Disordered" evidence="1">
    <location>
        <begin position="1"/>
        <end position="206"/>
    </location>
</feature>
<sequence length="708" mass="77622">MAGGVLLGPMALSPLERKEERKESRRREDRYRFNGGRGDDGGYLHGGLNFLHDDPAGQAKSLSAHKPSTPSGASPAASLKPAAVAEGSSAAQVPAPKPDTAEEASASTPKPKPKPKPADAAAATSNGVGASGSSGGGKKKKKGHKERLMAWKGKGKQEEAQGNKKEMRKEEGEQGNKKGMGKEEGAQGNKKGMWKEEGSKKEGGGDGRAGGLIFMCNAQTKPECFQNRVFGMPMGKKEMVEKVRPGTKVFLYDFDLRLLYGVYKATSKGGINLVRNAFNGKFPAQVKFTTDKDCLPLPESTFKHAIKENYSASRKFDPEITSTQVRRLMALFKPITVYQSAPRSNLDGRYRDEERRHQHEDRPHPLHVEDRRPQVVVHVPPPEDSYRATHFAPFPTEPRPGQFLVNVQDEHRYYQQAPPAPESQHIPLAPEARHVPLATGPHYAPSVPEPRHVPPAYYHHLAPSSDDSYYRSRVDPVHERIAARTPPRDYAAQLGELSARADHMSELYRTTVRDARLEDPYRPGELAARGARVEELYRPGEIASRGDRVADLYRSAEVPSRGARMEDLYRPGEVAARDVRMEDPYRQGGIDARGSYGGLYRSDQLNARAVDLPHSYQTSNPAYAEASQRPVPTARANGPALPWGMLGGVLLQSWLRLPGVGGGAGVAGSFWLAIVARWLGCGCSGWHSQLHGGGVERRFEDSDPTTSH</sequence>
<name>A0A9R0Z8I6_TRITD</name>
<feature type="compositionally biased region" description="Basic and acidic residues" evidence="1">
    <location>
        <begin position="15"/>
        <end position="42"/>
    </location>
</feature>
<evidence type="ECO:0000313" key="3">
    <source>
        <dbReference type="EMBL" id="VAI72279.1"/>
    </source>
</evidence>